<dbReference type="InterPro" id="IPR021309">
    <property type="entry name" value="YgaP-like_TM"/>
</dbReference>
<gene>
    <name evidence="3" type="ORF">E1H14_02850</name>
</gene>
<dbReference type="Gene3D" id="6.10.140.1340">
    <property type="match status" value="1"/>
</dbReference>
<dbReference type="EMBL" id="SMRS01000002">
    <property type="protein sequence ID" value="KAA0875652.1"/>
    <property type="molecule type" value="Genomic_DNA"/>
</dbReference>
<keyword evidence="4" id="KW-1185">Reference proteome</keyword>
<sequence length="67" mass="7384">MSLDRWVFAFAGSFILISVALAHFVSPYWLFLTAFVGLNMLQTAFTGFCPLAIVLKKLGVKPGQAFN</sequence>
<protein>
    <submittedName>
        <fullName evidence="3">DUF2892 domain-containing protein</fullName>
    </submittedName>
</protein>
<proteinExistence type="predicted"/>
<dbReference type="AlphaFoldDB" id="A0A5A9W4T8"/>
<evidence type="ECO:0000313" key="4">
    <source>
        <dbReference type="Proteomes" id="UP000325302"/>
    </source>
</evidence>
<organism evidence="3 4">
    <name type="scientific">Nitrincola tapanii</name>
    <dbReference type="NCBI Taxonomy" id="1708751"/>
    <lineage>
        <taxon>Bacteria</taxon>
        <taxon>Pseudomonadati</taxon>
        <taxon>Pseudomonadota</taxon>
        <taxon>Gammaproteobacteria</taxon>
        <taxon>Oceanospirillales</taxon>
        <taxon>Oceanospirillaceae</taxon>
        <taxon>Nitrincola</taxon>
    </lineage>
</organism>
<keyword evidence="1" id="KW-1133">Transmembrane helix</keyword>
<dbReference type="Proteomes" id="UP000325302">
    <property type="component" value="Unassembled WGS sequence"/>
</dbReference>
<evidence type="ECO:0000313" key="3">
    <source>
        <dbReference type="EMBL" id="KAA0875652.1"/>
    </source>
</evidence>
<dbReference type="RefSeq" id="WP_149389957.1">
    <property type="nucleotide sequence ID" value="NZ_SMRS01000002.1"/>
</dbReference>
<accession>A0A5A9W4T8</accession>
<evidence type="ECO:0000259" key="2">
    <source>
        <dbReference type="Pfam" id="PF11127"/>
    </source>
</evidence>
<reference evidence="3 4" key="1">
    <citation type="submission" date="2019-03" db="EMBL/GenBank/DDBJ databases">
        <title>Nitrincola sp. nov. isolated from an Indian soda lake.</title>
        <authorList>
            <person name="Joshi A."/>
            <person name="Thite S.V."/>
            <person name="Joseph N."/>
            <person name="Dhotre D."/>
            <person name="Moorthy M."/>
            <person name="Shouche Y.S."/>
        </authorList>
    </citation>
    <scope>NUCLEOTIDE SEQUENCE [LARGE SCALE GENOMIC DNA]</scope>
    <source>
        <strain evidence="3 4">MEB193</strain>
    </source>
</reference>
<comment type="caution">
    <text evidence="3">The sequence shown here is derived from an EMBL/GenBank/DDBJ whole genome shotgun (WGS) entry which is preliminary data.</text>
</comment>
<feature type="transmembrane region" description="Helical" evidence="1">
    <location>
        <begin position="32"/>
        <end position="55"/>
    </location>
</feature>
<dbReference type="Pfam" id="PF11127">
    <property type="entry name" value="YgaP-like_TM"/>
    <property type="match status" value="1"/>
</dbReference>
<feature type="domain" description="Inner membrane protein YgaP-like transmembrane" evidence="2">
    <location>
        <begin position="2"/>
        <end position="56"/>
    </location>
</feature>
<dbReference type="OrthoDB" id="9799383at2"/>
<keyword evidence="1" id="KW-0472">Membrane</keyword>
<keyword evidence="1" id="KW-0812">Transmembrane</keyword>
<evidence type="ECO:0000256" key="1">
    <source>
        <dbReference type="SAM" id="Phobius"/>
    </source>
</evidence>
<name>A0A5A9W4T8_9GAMM</name>